<keyword evidence="11" id="KW-0511">Multifunctional enzyme</keyword>
<accession>A0A239LAZ3</accession>
<dbReference type="InterPro" id="IPR023346">
    <property type="entry name" value="Lysozyme-like_dom_sf"/>
</dbReference>
<evidence type="ECO:0000259" key="18">
    <source>
        <dbReference type="Pfam" id="PF00912"/>
    </source>
</evidence>
<dbReference type="GO" id="GO:0071555">
    <property type="term" value="P:cell wall organization"/>
    <property type="evidence" value="ECO:0007669"/>
    <property type="project" value="UniProtKB-KW"/>
</dbReference>
<evidence type="ECO:0000256" key="10">
    <source>
        <dbReference type="ARBA" id="ARBA00022984"/>
    </source>
</evidence>
<reference evidence="19 20" key="1">
    <citation type="submission" date="2017-06" db="EMBL/GenBank/DDBJ databases">
        <authorList>
            <person name="Kim H.J."/>
            <person name="Triplett B.A."/>
        </authorList>
    </citation>
    <scope>NUCLEOTIDE SEQUENCE [LARGE SCALE GENOMIC DNA]</scope>
    <source>
        <strain evidence="19 20">DS15</strain>
    </source>
</reference>
<dbReference type="EMBL" id="FZPA01000020">
    <property type="protein sequence ID" value="SNT26819.1"/>
    <property type="molecule type" value="Genomic_DNA"/>
</dbReference>
<evidence type="ECO:0000256" key="16">
    <source>
        <dbReference type="SAM" id="Phobius"/>
    </source>
</evidence>
<comment type="catalytic activity">
    <reaction evidence="14">
        <text>[GlcNAc-(1-&gt;4)-Mur2Ac(oyl-L-Ala-gamma-D-Glu-L-Lys-D-Ala-D-Ala)](n)-di-trans,octa-cis-undecaprenyl diphosphate + beta-D-GlcNAc-(1-&gt;4)-Mur2Ac(oyl-L-Ala-gamma-D-Glu-L-Lys-D-Ala-D-Ala)-di-trans,octa-cis-undecaprenyl diphosphate = [GlcNAc-(1-&gt;4)-Mur2Ac(oyl-L-Ala-gamma-D-Glu-L-Lys-D-Ala-D-Ala)](n+1)-di-trans,octa-cis-undecaprenyl diphosphate + di-trans,octa-cis-undecaprenyl diphosphate + H(+)</text>
        <dbReference type="Rhea" id="RHEA:23708"/>
        <dbReference type="Rhea" id="RHEA-COMP:9602"/>
        <dbReference type="Rhea" id="RHEA-COMP:9603"/>
        <dbReference type="ChEBI" id="CHEBI:15378"/>
        <dbReference type="ChEBI" id="CHEBI:58405"/>
        <dbReference type="ChEBI" id="CHEBI:60033"/>
        <dbReference type="ChEBI" id="CHEBI:78435"/>
        <dbReference type="EC" id="2.4.99.28"/>
    </reaction>
</comment>
<evidence type="ECO:0000256" key="1">
    <source>
        <dbReference type="ARBA" id="ARBA00004752"/>
    </source>
</evidence>
<evidence type="ECO:0000256" key="12">
    <source>
        <dbReference type="ARBA" id="ARBA00023316"/>
    </source>
</evidence>
<keyword evidence="16" id="KW-0472">Membrane</keyword>
<comment type="catalytic activity">
    <reaction evidence="13">
        <text>Preferential cleavage: (Ac)2-L-Lys-D-Ala-|-D-Ala. Also transpeptidation of peptidyl-alanyl moieties that are N-acyl substituents of D-alanine.</text>
        <dbReference type="EC" id="3.4.16.4"/>
    </reaction>
</comment>
<comment type="pathway">
    <text evidence="1">Cell wall biogenesis; peptidoglycan biosynthesis.</text>
</comment>
<dbReference type="FunFam" id="1.10.3810.10:FF:000001">
    <property type="entry name" value="Penicillin-binding protein 1A"/>
    <property type="match status" value="1"/>
</dbReference>
<dbReference type="InterPro" id="IPR036950">
    <property type="entry name" value="PBP_transglycosylase"/>
</dbReference>
<dbReference type="SUPFAM" id="SSF53955">
    <property type="entry name" value="Lysozyme-like"/>
    <property type="match status" value="1"/>
</dbReference>
<keyword evidence="6" id="KW-0328">Glycosyltransferase</keyword>
<keyword evidence="16" id="KW-1133">Transmembrane helix</keyword>
<evidence type="ECO:0000313" key="19">
    <source>
        <dbReference type="EMBL" id="SNT26819.1"/>
    </source>
</evidence>
<dbReference type="RefSeq" id="WP_089217380.1">
    <property type="nucleotide sequence ID" value="NZ_FZPA01000020.1"/>
</dbReference>
<proteinExistence type="inferred from homology"/>
<evidence type="ECO:0000256" key="7">
    <source>
        <dbReference type="ARBA" id="ARBA00022679"/>
    </source>
</evidence>
<feature type="domain" description="Glycosyl transferase family 51" evidence="18">
    <location>
        <begin position="86"/>
        <end position="258"/>
    </location>
</feature>
<dbReference type="OrthoDB" id="9766909at2"/>
<dbReference type="InterPro" id="IPR050396">
    <property type="entry name" value="Glycosyltr_51/Transpeptidase"/>
</dbReference>
<dbReference type="UniPathway" id="UPA00219"/>
<dbReference type="InterPro" id="IPR012338">
    <property type="entry name" value="Beta-lactam/transpept-like"/>
</dbReference>
<protein>
    <submittedName>
        <fullName evidence="19">Penicillin-binding protein 1A</fullName>
    </submittedName>
</protein>
<dbReference type="GO" id="GO:0008658">
    <property type="term" value="F:penicillin binding"/>
    <property type="evidence" value="ECO:0007669"/>
    <property type="project" value="InterPro"/>
</dbReference>
<dbReference type="Proteomes" id="UP000198339">
    <property type="component" value="Unassembled WGS sequence"/>
</dbReference>
<evidence type="ECO:0000256" key="6">
    <source>
        <dbReference type="ARBA" id="ARBA00022676"/>
    </source>
</evidence>
<keyword evidence="7" id="KW-0808">Transferase</keyword>
<evidence type="ECO:0000256" key="14">
    <source>
        <dbReference type="ARBA" id="ARBA00049902"/>
    </source>
</evidence>
<keyword evidence="8" id="KW-0378">Hydrolase</keyword>
<feature type="region of interest" description="Disordered" evidence="15">
    <location>
        <begin position="1"/>
        <end position="31"/>
    </location>
</feature>
<dbReference type="GO" id="GO:0030288">
    <property type="term" value="C:outer membrane-bounded periplasmic space"/>
    <property type="evidence" value="ECO:0007669"/>
    <property type="project" value="TreeGrafter"/>
</dbReference>
<dbReference type="GO" id="GO:0008955">
    <property type="term" value="F:peptidoglycan glycosyltransferase activity"/>
    <property type="evidence" value="ECO:0007669"/>
    <property type="project" value="UniProtKB-EC"/>
</dbReference>
<evidence type="ECO:0000313" key="20">
    <source>
        <dbReference type="Proteomes" id="UP000198339"/>
    </source>
</evidence>
<keyword evidence="5" id="KW-0645">Protease</keyword>
<keyword evidence="12" id="KW-0961">Cell wall biogenesis/degradation</keyword>
<dbReference type="InterPro" id="IPR001264">
    <property type="entry name" value="Glyco_trans_51"/>
</dbReference>
<dbReference type="PANTHER" id="PTHR32282">
    <property type="entry name" value="BINDING PROTEIN TRANSPEPTIDASE, PUTATIVE-RELATED"/>
    <property type="match status" value="1"/>
</dbReference>
<evidence type="ECO:0000256" key="11">
    <source>
        <dbReference type="ARBA" id="ARBA00023268"/>
    </source>
</evidence>
<sequence>MTAFDHPLFTSPPPPAEEVPLVPPGEGASGPESRWRRRLRWAGRGFAGLALLFVLLVAWLAITAPLSKSLEPIAPPEITLLASDGTPIARTGAIVEKPVEVAKLPKHVSGAFLAIEDRRFYSHWGIDPRSIGRALWTNITSGRTEGGSTITQQLAKFTFLSPKRTLGRKAREALIAFWLEAWLSKDEILERYLSNAYFGDNAYGLRAASLHYFNRQPEKLTPAQAAMLAGLVKAPSRLAPTRNPDLAAKRMHLVLDAMAEEGYITPGQAKTLRAPRIDPRSRADLPTGTYFADWALPEARKLSDVGYARQTIRTTLDSRLQAAARRAVARAPLGKAQIALVAMRPNGEVVAMIGGKDYADSPFNRATQARRQPGSTFKLFVYLAALRAGWKPDDMIDNRPIEAGSYRPKNSGGHYSPAITLERAFATSSNVAAVRLFQQVGDDRVIAMARALGVTAPLARGDSSLALGTSSMSLLELTSAYAAVAADSYPVEPRAFAAEEPGWFARIFSGPDSFSSRVHGDMERMLRAAVNSGTGRAAMLGVPNYGKTGTSQDNRDALFVGYAGGLVVGVWIGNDDNRPLKGISGGGLPARVWRDFMTQALGQKSAPKRPERAVDPEGPVQPLDVPDIGAIPVGEKTTVGVQDGQAVVRTEINGTPIDLRLPLGDRPAVPPPEAGPAPESGQAPPP</sequence>
<evidence type="ECO:0000256" key="2">
    <source>
        <dbReference type="ARBA" id="ARBA00007090"/>
    </source>
</evidence>
<dbReference type="SUPFAM" id="SSF56601">
    <property type="entry name" value="beta-lactamase/transpeptidase-like"/>
    <property type="match status" value="1"/>
</dbReference>
<feature type="region of interest" description="Disordered" evidence="15">
    <location>
        <begin position="657"/>
        <end position="686"/>
    </location>
</feature>
<comment type="similarity">
    <text evidence="3">In the N-terminal section; belongs to the glycosyltransferase 51 family.</text>
</comment>
<evidence type="ECO:0000256" key="13">
    <source>
        <dbReference type="ARBA" id="ARBA00034000"/>
    </source>
</evidence>
<dbReference type="GO" id="GO:0009002">
    <property type="term" value="F:serine-type D-Ala-D-Ala carboxypeptidase activity"/>
    <property type="evidence" value="ECO:0007669"/>
    <property type="project" value="UniProtKB-EC"/>
</dbReference>
<dbReference type="Gene3D" id="1.10.3810.10">
    <property type="entry name" value="Biosynthetic peptidoglycan transglycosylase-like"/>
    <property type="match status" value="1"/>
</dbReference>
<dbReference type="AlphaFoldDB" id="A0A239LAZ3"/>
<dbReference type="PANTHER" id="PTHR32282:SF33">
    <property type="entry name" value="PEPTIDOGLYCAN GLYCOSYLTRANSFERASE"/>
    <property type="match status" value="1"/>
</dbReference>
<feature type="transmembrane region" description="Helical" evidence="16">
    <location>
        <begin position="41"/>
        <end position="62"/>
    </location>
</feature>
<evidence type="ECO:0000256" key="3">
    <source>
        <dbReference type="ARBA" id="ARBA00007739"/>
    </source>
</evidence>
<dbReference type="Gene3D" id="3.40.710.10">
    <property type="entry name" value="DD-peptidase/beta-lactamase superfamily"/>
    <property type="match status" value="1"/>
</dbReference>
<evidence type="ECO:0000259" key="17">
    <source>
        <dbReference type="Pfam" id="PF00905"/>
    </source>
</evidence>
<keyword evidence="20" id="KW-1185">Reference proteome</keyword>
<dbReference type="GO" id="GO:0009252">
    <property type="term" value="P:peptidoglycan biosynthetic process"/>
    <property type="evidence" value="ECO:0007669"/>
    <property type="project" value="UniProtKB-UniPathway"/>
</dbReference>
<evidence type="ECO:0000256" key="4">
    <source>
        <dbReference type="ARBA" id="ARBA00022645"/>
    </source>
</evidence>
<dbReference type="GO" id="GO:0008360">
    <property type="term" value="P:regulation of cell shape"/>
    <property type="evidence" value="ECO:0007669"/>
    <property type="project" value="UniProtKB-KW"/>
</dbReference>
<organism evidence="19 20">
    <name type="scientific">Sphingopyxis indica</name>
    <dbReference type="NCBI Taxonomy" id="436663"/>
    <lineage>
        <taxon>Bacteria</taxon>
        <taxon>Pseudomonadati</taxon>
        <taxon>Pseudomonadota</taxon>
        <taxon>Alphaproteobacteria</taxon>
        <taxon>Sphingomonadales</taxon>
        <taxon>Sphingomonadaceae</taxon>
        <taxon>Sphingopyxis</taxon>
    </lineage>
</organism>
<comment type="similarity">
    <text evidence="2">In the C-terminal section; belongs to the transpeptidase family.</text>
</comment>
<dbReference type="InterPro" id="IPR001460">
    <property type="entry name" value="PCN-bd_Tpept"/>
</dbReference>
<keyword evidence="10" id="KW-0573">Peptidoglycan synthesis</keyword>
<name>A0A239LAZ3_9SPHN</name>
<feature type="region of interest" description="Disordered" evidence="15">
    <location>
        <begin position="602"/>
        <end position="631"/>
    </location>
</feature>
<keyword evidence="4" id="KW-0121">Carboxypeptidase</keyword>
<feature type="compositionally biased region" description="Low complexity" evidence="15">
    <location>
        <begin position="676"/>
        <end position="686"/>
    </location>
</feature>
<evidence type="ECO:0000256" key="15">
    <source>
        <dbReference type="SAM" id="MobiDB-lite"/>
    </source>
</evidence>
<feature type="domain" description="Penicillin-binding protein transpeptidase" evidence="17">
    <location>
        <begin position="340"/>
        <end position="563"/>
    </location>
</feature>
<feature type="compositionally biased region" description="Pro residues" evidence="15">
    <location>
        <begin position="10"/>
        <end position="23"/>
    </location>
</feature>
<evidence type="ECO:0000256" key="8">
    <source>
        <dbReference type="ARBA" id="ARBA00022801"/>
    </source>
</evidence>
<dbReference type="GO" id="GO:0006508">
    <property type="term" value="P:proteolysis"/>
    <property type="evidence" value="ECO:0007669"/>
    <property type="project" value="UniProtKB-KW"/>
</dbReference>
<keyword evidence="9" id="KW-0133">Cell shape</keyword>
<evidence type="ECO:0000256" key="5">
    <source>
        <dbReference type="ARBA" id="ARBA00022670"/>
    </source>
</evidence>
<dbReference type="Pfam" id="PF00912">
    <property type="entry name" value="Transgly"/>
    <property type="match status" value="1"/>
</dbReference>
<evidence type="ECO:0000256" key="9">
    <source>
        <dbReference type="ARBA" id="ARBA00022960"/>
    </source>
</evidence>
<keyword evidence="16" id="KW-0812">Transmembrane</keyword>
<gene>
    <name evidence="19" type="ORF">SAMN06295955_12044</name>
</gene>
<dbReference type="Pfam" id="PF00905">
    <property type="entry name" value="Transpeptidase"/>
    <property type="match status" value="1"/>
</dbReference>